<keyword evidence="1" id="KW-0812">Transmembrane</keyword>
<sequence length="68" mass="7362">METVLLVEKVFFVIFFTTLIVILVALIIQLNHSAKITKLVVPTISRMGLIGAAVFLAGSIIIVLLAKP</sequence>
<dbReference type="Proteomes" id="UP000178558">
    <property type="component" value="Unassembled WGS sequence"/>
</dbReference>
<dbReference type="EMBL" id="MGAQ01000029">
    <property type="protein sequence ID" value="OGK49638.1"/>
    <property type="molecule type" value="Genomic_DNA"/>
</dbReference>
<evidence type="ECO:0000313" key="2">
    <source>
        <dbReference type="EMBL" id="OGK49638.1"/>
    </source>
</evidence>
<dbReference type="AlphaFoldDB" id="A0A1F7J1Z7"/>
<proteinExistence type="predicted"/>
<keyword evidence="1" id="KW-0472">Membrane</keyword>
<feature type="transmembrane region" description="Helical" evidence="1">
    <location>
        <begin position="49"/>
        <end position="66"/>
    </location>
</feature>
<keyword evidence="1" id="KW-1133">Transmembrane helix</keyword>
<evidence type="ECO:0000256" key="1">
    <source>
        <dbReference type="SAM" id="Phobius"/>
    </source>
</evidence>
<accession>A0A1F7J1Z7</accession>
<protein>
    <submittedName>
        <fullName evidence="2">Uncharacterized protein</fullName>
    </submittedName>
</protein>
<name>A0A1F7J1Z7_9BACT</name>
<evidence type="ECO:0000313" key="3">
    <source>
        <dbReference type="Proteomes" id="UP000178558"/>
    </source>
</evidence>
<organism evidence="2 3">
    <name type="scientific">Candidatus Roizmanbacteria bacterium RIFCSPLOWO2_01_FULL_40_42</name>
    <dbReference type="NCBI Taxonomy" id="1802066"/>
    <lineage>
        <taxon>Bacteria</taxon>
        <taxon>Candidatus Roizmaniibacteriota</taxon>
    </lineage>
</organism>
<reference evidence="2 3" key="1">
    <citation type="journal article" date="2016" name="Nat. Commun.">
        <title>Thousands of microbial genomes shed light on interconnected biogeochemical processes in an aquifer system.</title>
        <authorList>
            <person name="Anantharaman K."/>
            <person name="Brown C.T."/>
            <person name="Hug L.A."/>
            <person name="Sharon I."/>
            <person name="Castelle C.J."/>
            <person name="Probst A.J."/>
            <person name="Thomas B.C."/>
            <person name="Singh A."/>
            <person name="Wilkins M.J."/>
            <person name="Karaoz U."/>
            <person name="Brodie E.L."/>
            <person name="Williams K.H."/>
            <person name="Hubbard S.S."/>
            <person name="Banfield J.F."/>
        </authorList>
    </citation>
    <scope>NUCLEOTIDE SEQUENCE [LARGE SCALE GENOMIC DNA]</scope>
</reference>
<feature type="transmembrane region" description="Helical" evidence="1">
    <location>
        <begin position="6"/>
        <end position="28"/>
    </location>
</feature>
<gene>
    <name evidence="2" type="ORF">A3B50_04270</name>
</gene>
<comment type="caution">
    <text evidence="2">The sequence shown here is derived from an EMBL/GenBank/DDBJ whole genome shotgun (WGS) entry which is preliminary data.</text>
</comment>